<evidence type="ECO:0000313" key="7">
    <source>
        <dbReference type="EMBL" id="GEM49717.1"/>
    </source>
</evidence>
<comment type="caution">
    <text evidence="7">The sequence shown here is derived from an EMBL/GenBank/DDBJ whole genome shotgun (WGS) entry which is preliminary data.</text>
</comment>
<dbReference type="SUPFAM" id="SSF53850">
    <property type="entry name" value="Periplasmic binding protein-like II"/>
    <property type="match status" value="1"/>
</dbReference>
<comment type="similarity">
    <text evidence="2 4">Belongs to the bacterial solute-binding protein 3 family.</text>
</comment>
<protein>
    <submittedName>
        <fullName evidence="7">Amino acid ABC transporter substrate-binding protein</fullName>
    </submittedName>
</protein>
<dbReference type="SMART" id="SM00062">
    <property type="entry name" value="PBPb"/>
    <property type="match status" value="1"/>
</dbReference>
<feature type="chain" id="PRO_5022189307" evidence="5">
    <location>
        <begin position="20"/>
        <end position="250"/>
    </location>
</feature>
<organism evidence="7 8">
    <name type="scientific">Deinococcus cellulosilyticus (strain DSM 18568 / NBRC 106333 / KACC 11606 / 5516J-15)</name>
    <dbReference type="NCBI Taxonomy" id="1223518"/>
    <lineage>
        <taxon>Bacteria</taxon>
        <taxon>Thermotogati</taxon>
        <taxon>Deinococcota</taxon>
        <taxon>Deinococci</taxon>
        <taxon>Deinococcales</taxon>
        <taxon>Deinococcaceae</taxon>
        <taxon>Deinococcus</taxon>
    </lineage>
</organism>
<keyword evidence="3 5" id="KW-0732">Signal</keyword>
<dbReference type="PANTHER" id="PTHR35936">
    <property type="entry name" value="MEMBRANE-BOUND LYTIC MUREIN TRANSGLYCOSYLASE F"/>
    <property type="match status" value="1"/>
</dbReference>
<dbReference type="OrthoDB" id="368476at2"/>
<evidence type="ECO:0000256" key="5">
    <source>
        <dbReference type="SAM" id="SignalP"/>
    </source>
</evidence>
<proteinExistence type="inferred from homology"/>
<feature type="domain" description="Solute-binding protein family 3/N-terminal" evidence="6">
    <location>
        <begin position="30"/>
        <end position="246"/>
    </location>
</feature>
<evidence type="ECO:0000313" key="8">
    <source>
        <dbReference type="Proteomes" id="UP000321306"/>
    </source>
</evidence>
<sequence>MKKTALLLGALLLTATAGARTFDEIKAAGTIKIATEGAFKPFNYFEGKKLTGFEVEIGDAIAKKLGLKVQWITQPFDSLIIGVTQNRYDFAIASHGINEERAKVVDFSDPHYCTGGQIVSKSPNIKTAAQLNGKRVAVQVGTSYLSNVQKVKGVKVKTFPKDTDAVAALIAGTVDAWVSDKFVVLDAKKANPKVKWQLGDLLFKEEIAMVVNKGNDSVTEALNGALADIIKDGTYAKISKKYFGTDVSCK</sequence>
<dbReference type="PANTHER" id="PTHR35936:SF19">
    <property type="entry name" value="AMINO-ACID-BINDING PROTEIN YXEM-RELATED"/>
    <property type="match status" value="1"/>
</dbReference>
<evidence type="ECO:0000256" key="4">
    <source>
        <dbReference type="RuleBase" id="RU003744"/>
    </source>
</evidence>
<evidence type="ECO:0000259" key="6">
    <source>
        <dbReference type="SMART" id="SM00062"/>
    </source>
</evidence>
<dbReference type="RefSeq" id="WP_146890780.1">
    <property type="nucleotide sequence ID" value="NZ_BJXB01000041.1"/>
</dbReference>
<dbReference type="Gene3D" id="3.40.190.10">
    <property type="entry name" value="Periplasmic binding protein-like II"/>
    <property type="match status" value="2"/>
</dbReference>
<reference evidence="7 8" key="1">
    <citation type="submission" date="2019-07" db="EMBL/GenBank/DDBJ databases">
        <title>Whole genome shotgun sequence of Deinococcus cellulosilyticus NBRC 106333.</title>
        <authorList>
            <person name="Hosoyama A."/>
            <person name="Uohara A."/>
            <person name="Ohji S."/>
            <person name="Ichikawa N."/>
        </authorList>
    </citation>
    <scope>NUCLEOTIDE SEQUENCE [LARGE SCALE GENOMIC DNA]</scope>
    <source>
        <strain evidence="7 8">NBRC 106333</strain>
    </source>
</reference>
<evidence type="ECO:0000256" key="3">
    <source>
        <dbReference type="ARBA" id="ARBA00022729"/>
    </source>
</evidence>
<dbReference type="EMBL" id="BJXB01000041">
    <property type="protein sequence ID" value="GEM49717.1"/>
    <property type="molecule type" value="Genomic_DNA"/>
</dbReference>
<accession>A0A511NAW3</accession>
<evidence type="ECO:0000256" key="1">
    <source>
        <dbReference type="ARBA" id="ARBA00004196"/>
    </source>
</evidence>
<evidence type="ECO:0000256" key="2">
    <source>
        <dbReference type="ARBA" id="ARBA00010333"/>
    </source>
</evidence>
<feature type="signal peptide" evidence="5">
    <location>
        <begin position="1"/>
        <end position="19"/>
    </location>
</feature>
<comment type="subcellular location">
    <subcellularLocation>
        <location evidence="1">Cell envelope</location>
    </subcellularLocation>
</comment>
<dbReference type="InterPro" id="IPR001638">
    <property type="entry name" value="Solute-binding_3/MltF_N"/>
</dbReference>
<dbReference type="Proteomes" id="UP000321306">
    <property type="component" value="Unassembled WGS sequence"/>
</dbReference>
<dbReference type="InterPro" id="IPR018313">
    <property type="entry name" value="SBP_3_CS"/>
</dbReference>
<dbReference type="PROSITE" id="PS01039">
    <property type="entry name" value="SBP_BACTERIAL_3"/>
    <property type="match status" value="1"/>
</dbReference>
<dbReference type="AlphaFoldDB" id="A0A511NAW3"/>
<dbReference type="Pfam" id="PF00497">
    <property type="entry name" value="SBP_bac_3"/>
    <property type="match status" value="1"/>
</dbReference>
<gene>
    <name evidence="7" type="ORF">DC3_53520</name>
</gene>
<name>A0A511NAW3_DEIC1</name>
<dbReference type="CDD" id="cd13530">
    <property type="entry name" value="PBP2_peptides_like"/>
    <property type="match status" value="1"/>
</dbReference>
<dbReference type="GO" id="GO:0030313">
    <property type="term" value="C:cell envelope"/>
    <property type="evidence" value="ECO:0007669"/>
    <property type="project" value="UniProtKB-SubCell"/>
</dbReference>
<keyword evidence="8" id="KW-1185">Reference proteome</keyword>